<evidence type="ECO:0000313" key="3">
    <source>
        <dbReference type="EMBL" id="BAD40029.1"/>
    </source>
</evidence>
<feature type="transmembrane region" description="Helical" evidence="2">
    <location>
        <begin position="72"/>
        <end position="93"/>
    </location>
</feature>
<keyword evidence="2" id="KW-1133">Transmembrane helix</keyword>
<keyword evidence="2" id="KW-0812">Transmembrane</keyword>
<accession>Q67QL4</accession>
<dbReference type="AlphaFoldDB" id="Q67QL4"/>
<sequence length="110" mass="11945">MAVRVAPDGATQPGRAARRASEREVQARVHRQMGITAAVMGVAAAGVGFWWIGRVFGVGPLEALQAAWPLFLLVLVILALGMLLSLGAARAAWLTERFLARRRQRKVDSR</sequence>
<dbReference type="STRING" id="292459.STH1044"/>
<dbReference type="HOGENOM" id="CLU_2169790_0_0_9"/>
<name>Q67QL4_SYMTH</name>
<dbReference type="KEGG" id="sth:STH1044"/>
<organism evidence="3 4">
    <name type="scientific">Symbiobacterium thermophilum (strain DSM 24528 / JCM 14929 / IAM 14863 / T)</name>
    <dbReference type="NCBI Taxonomy" id="292459"/>
    <lineage>
        <taxon>Bacteria</taxon>
        <taxon>Bacillati</taxon>
        <taxon>Bacillota</taxon>
        <taxon>Clostridia</taxon>
        <taxon>Eubacteriales</taxon>
        <taxon>Symbiobacteriaceae</taxon>
        <taxon>Symbiobacterium</taxon>
    </lineage>
</organism>
<feature type="transmembrane region" description="Helical" evidence="2">
    <location>
        <begin position="33"/>
        <end position="52"/>
    </location>
</feature>
<evidence type="ECO:0000256" key="2">
    <source>
        <dbReference type="SAM" id="Phobius"/>
    </source>
</evidence>
<protein>
    <submittedName>
        <fullName evidence="3">Uncharacterized protein</fullName>
    </submittedName>
</protein>
<dbReference type="Proteomes" id="UP000000417">
    <property type="component" value="Chromosome"/>
</dbReference>
<proteinExistence type="predicted"/>
<dbReference type="EMBL" id="AP006840">
    <property type="protein sequence ID" value="BAD40029.1"/>
    <property type="molecule type" value="Genomic_DNA"/>
</dbReference>
<gene>
    <name evidence="3" type="ordered locus">STH1044</name>
</gene>
<evidence type="ECO:0000256" key="1">
    <source>
        <dbReference type="SAM" id="MobiDB-lite"/>
    </source>
</evidence>
<evidence type="ECO:0000313" key="4">
    <source>
        <dbReference type="Proteomes" id="UP000000417"/>
    </source>
</evidence>
<keyword evidence="2" id="KW-0472">Membrane</keyword>
<feature type="region of interest" description="Disordered" evidence="1">
    <location>
        <begin position="1"/>
        <end position="22"/>
    </location>
</feature>
<reference evidence="3 4" key="1">
    <citation type="journal article" date="2004" name="Nucleic Acids Res.">
        <title>Genome sequence of Symbiobacterium thermophilum, an uncultivable bacterium that depends on microbial commensalism.</title>
        <authorList>
            <person name="Ueda K."/>
            <person name="Yamashita A."/>
            <person name="Ishikawa J."/>
            <person name="Shimada M."/>
            <person name="Watsuji T."/>
            <person name="Morimura K."/>
            <person name="Ikeda H."/>
            <person name="Hattori M."/>
            <person name="Beppu T."/>
        </authorList>
    </citation>
    <scope>NUCLEOTIDE SEQUENCE [LARGE SCALE GENOMIC DNA]</scope>
    <source>
        <strain evidence="4">T / IAM 14863</strain>
    </source>
</reference>
<keyword evidence="4" id="KW-1185">Reference proteome</keyword>